<dbReference type="PANTHER" id="PTHR35694">
    <property type="entry name" value="DENEDDYLASE"/>
    <property type="match status" value="1"/>
</dbReference>
<feature type="transmembrane region" description="Helical" evidence="1">
    <location>
        <begin position="383"/>
        <end position="403"/>
    </location>
</feature>
<protein>
    <submittedName>
        <fullName evidence="2">Uncharacterized protein</fullName>
    </submittedName>
</protein>
<name>S8CFL6_9LAMI</name>
<organism evidence="2 3">
    <name type="scientific">Genlisea aurea</name>
    <dbReference type="NCBI Taxonomy" id="192259"/>
    <lineage>
        <taxon>Eukaryota</taxon>
        <taxon>Viridiplantae</taxon>
        <taxon>Streptophyta</taxon>
        <taxon>Embryophyta</taxon>
        <taxon>Tracheophyta</taxon>
        <taxon>Spermatophyta</taxon>
        <taxon>Magnoliopsida</taxon>
        <taxon>eudicotyledons</taxon>
        <taxon>Gunneridae</taxon>
        <taxon>Pentapetalae</taxon>
        <taxon>asterids</taxon>
        <taxon>lamiids</taxon>
        <taxon>Lamiales</taxon>
        <taxon>Lentibulariaceae</taxon>
        <taxon>Genlisea</taxon>
    </lineage>
</organism>
<dbReference type="PANTHER" id="PTHR35694:SF1">
    <property type="entry name" value="DENEDDYLASE"/>
    <property type="match status" value="1"/>
</dbReference>
<dbReference type="Proteomes" id="UP000015453">
    <property type="component" value="Unassembled WGS sequence"/>
</dbReference>
<reference evidence="2 3" key="1">
    <citation type="journal article" date="2013" name="BMC Genomics">
        <title>The miniature genome of a carnivorous plant Genlisea aurea contains a low number of genes and short non-coding sequences.</title>
        <authorList>
            <person name="Leushkin E.V."/>
            <person name="Sutormin R.A."/>
            <person name="Nabieva E.R."/>
            <person name="Penin A.A."/>
            <person name="Kondrashov A.S."/>
            <person name="Logacheva M.D."/>
        </authorList>
    </citation>
    <scope>NUCLEOTIDE SEQUENCE [LARGE SCALE GENOMIC DNA]</scope>
</reference>
<keyword evidence="1" id="KW-1133">Transmembrane helix</keyword>
<evidence type="ECO:0000313" key="3">
    <source>
        <dbReference type="Proteomes" id="UP000015453"/>
    </source>
</evidence>
<accession>S8CFL6</accession>
<evidence type="ECO:0000256" key="1">
    <source>
        <dbReference type="SAM" id="Phobius"/>
    </source>
</evidence>
<evidence type="ECO:0000313" key="2">
    <source>
        <dbReference type="EMBL" id="EPS65714.1"/>
    </source>
</evidence>
<feature type="non-terminal residue" evidence="2">
    <location>
        <position position="578"/>
    </location>
</feature>
<dbReference type="OrthoDB" id="1894747at2759"/>
<keyword evidence="1" id="KW-0812">Transmembrane</keyword>
<feature type="non-terminal residue" evidence="2">
    <location>
        <position position="1"/>
    </location>
</feature>
<keyword evidence="3" id="KW-1185">Reference proteome</keyword>
<proteinExistence type="predicted"/>
<comment type="caution">
    <text evidence="2">The sequence shown here is derived from an EMBL/GenBank/DDBJ whole genome shotgun (WGS) entry which is preliminary data.</text>
</comment>
<gene>
    <name evidence="2" type="ORF">M569_09064</name>
</gene>
<sequence length="578" mass="63541">PRLSPMKLSCSRNHSYNPPLLPFTSEQAVLDAVAELDASENALPAVRTFENDLARLTLIGAVDFNQALTAAAADGGETADQHLSSGMPAMVVEALFPGSTGDHSTISTRLFLPAGKVKEKAMKLKKSLGKTLLNVTDTKNILAMTFRQVVLQKIWSFELALFSPRTEKNMNDLENRRELSSMLTLTASDERILSDIGEVVCIAALQTTQRHAVHDSATENLNGLFGWLKNHKQISSKDSSVYLLNFLENEVLSNASTLLEKFNVEREQSIFMGRRWKNIWWSSPAFSKLQTLGGPDFCAWISESVPSYTLRIDDKIFSGLKFDGWRNSQGNTWEADLTHSQMVSLACILDMYYEDVFTLPNKKLLCHAVAKSSSSASVKGNSLFYGLSSIVVAGIFLVAVNILKRRYIPHRPVQSIYSQEDSQSSDVKSTPSVSLESSEFLDCCVGIVSRIKDCYGWHGDIHTNSESGDSAWIGEVPAFLTTTGADNTSVPSNATLEDICSYRVTLSGGDRRVVGFEPMSRAGVNNWAGNPLAKELYGFGLRPGLLEWGLKKRYPSGGVLVFELLMSVNSASSFALVR</sequence>
<dbReference type="EMBL" id="AUSU01004082">
    <property type="protein sequence ID" value="EPS65714.1"/>
    <property type="molecule type" value="Genomic_DNA"/>
</dbReference>
<keyword evidence="1" id="KW-0472">Membrane</keyword>
<dbReference type="AlphaFoldDB" id="S8CFL6"/>